<dbReference type="Proteomes" id="UP000247498">
    <property type="component" value="Unassembled WGS sequence"/>
</dbReference>
<dbReference type="Gene3D" id="3.40.50.10240">
    <property type="entry name" value="Thiamin pyrophosphokinase, catalytic domain"/>
    <property type="match status" value="1"/>
</dbReference>
<organism evidence="9 10">
    <name type="scientific">Raphidocelis subcapitata</name>
    <dbReference type="NCBI Taxonomy" id="307507"/>
    <lineage>
        <taxon>Eukaryota</taxon>
        <taxon>Viridiplantae</taxon>
        <taxon>Chlorophyta</taxon>
        <taxon>core chlorophytes</taxon>
        <taxon>Chlorophyceae</taxon>
        <taxon>CS clade</taxon>
        <taxon>Sphaeropleales</taxon>
        <taxon>Selenastraceae</taxon>
        <taxon>Raphidocelis</taxon>
    </lineage>
</organism>
<evidence type="ECO:0000256" key="1">
    <source>
        <dbReference type="ARBA" id="ARBA00013245"/>
    </source>
</evidence>
<evidence type="ECO:0000313" key="9">
    <source>
        <dbReference type="EMBL" id="GBF93661.1"/>
    </source>
</evidence>
<evidence type="ECO:0000256" key="6">
    <source>
        <dbReference type="ARBA" id="ARBA00025120"/>
    </source>
</evidence>
<feature type="domain" description="Thiamin pyrophosphokinase thiamin-binding" evidence="8">
    <location>
        <begin position="267"/>
        <end position="333"/>
    </location>
</feature>
<dbReference type="InterPro" id="IPR006282">
    <property type="entry name" value="Thi_PPkinase"/>
</dbReference>
<evidence type="ECO:0000256" key="4">
    <source>
        <dbReference type="ARBA" id="ARBA00022777"/>
    </source>
</evidence>
<dbReference type="SUPFAM" id="SSF63999">
    <property type="entry name" value="Thiamin pyrophosphokinase, catalytic domain"/>
    <property type="match status" value="1"/>
</dbReference>
<comment type="function">
    <text evidence="6">Catalyzes the phosphorylation of thiamine to thiamine pyrophosphate (TPP). TPP is an active cofactor for enzymes involved in glycolysis and energy production. Plant leaves require high levels of TPP for photosynthesis and carbohydrate metabolism.</text>
</comment>
<dbReference type="EMBL" id="BDRX01000043">
    <property type="protein sequence ID" value="GBF93661.1"/>
    <property type="molecule type" value="Genomic_DNA"/>
</dbReference>
<dbReference type="GO" id="GO:0005524">
    <property type="term" value="F:ATP binding"/>
    <property type="evidence" value="ECO:0007669"/>
    <property type="project" value="UniProtKB-KW"/>
</dbReference>
<dbReference type="OrthoDB" id="25149at2759"/>
<evidence type="ECO:0000259" key="8">
    <source>
        <dbReference type="SMART" id="SM00983"/>
    </source>
</evidence>
<dbReference type="GO" id="GO:0004788">
    <property type="term" value="F:thiamine diphosphokinase activity"/>
    <property type="evidence" value="ECO:0007669"/>
    <property type="project" value="UniProtKB-EC"/>
</dbReference>
<evidence type="ECO:0000256" key="7">
    <source>
        <dbReference type="SAM" id="MobiDB-lite"/>
    </source>
</evidence>
<proteinExistence type="predicted"/>
<dbReference type="FunCoup" id="A0A2V0P1A1">
    <property type="interactions" value="1182"/>
</dbReference>
<keyword evidence="5" id="KW-0067">ATP-binding</keyword>
<dbReference type="EC" id="2.7.6.2" evidence="1"/>
<feature type="region of interest" description="Disordered" evidence="7">
    <location>
        <begin position="344"/>
        <end position="368"/>
    </location>
</feature>
<dbReference type="InterPro" id="IPR036759">
    <property type="entry name" value="TPK_catalytic_sf"/>
</dbReference>
<dbReference type="NCBIfam" id="TIGR01378">
    <property type="entry name" value="thi_PPkinase"/>
    <property type="match status" value="1"/>
</dbReference>
<dbReference type="InterPro" id="IPR036371">
    <property type="entry name" value="TPK_B1-bd_sf"/>
</dbReference>
<evidence type="ECO:0000256" key="2">
    <source>
        <dbReference type="ARBA" id="ARBA00022679"/>
    </source>
</evidence>
<reference evidence="9 10" key="1">
    <citation type="journal article" date="2018" name="Sci. Rep.">
        <title>Raphidocelis subcapitata (=Pseudokirchneriella subcapitata) provides an insight into genome evolution and environmental adaptations in the Sphaeropleales.</title>
        <authorList>
            <person name="Suzuki S."/>
            <person name="Yamaguchi H."/>
            <person name="Nakajima N."/>
            <person name="Kawachi M."/>
        </authorList>
    </citation>
    <scope>NUCLEOTIDE SEQUENCE [LARGE SCALE GENOMIC DNA]</scope>
    <source>
        <strain evidence="9 10">NIES-35</strain>
    </source>
</reference>
<dbReference type="Gene3D" id="2.60.120.320">
    <property type="entry name" value="Thiamin pyrophosphokinase, thiamin-binding domain"/>
    <property type="match status" value="1"/>
</dbReference>
<feature type="region of interest" description="Disordered" evidence="7">
    <location>
        <begin position="27"/>
        <end position="46"/>
    </location>
</feature>
<gene>
    <name evidence="9" type="ORF">Rsub_06764</name>
</gene>
<keyword evidence="2" id="KW-0808">Transferase</keyword>
<keyword evidence="3" id="KW-0547">Nucleotide-binding</keyword>
<feature type="compositionally biased region" description="Gly residues" evidence="7">
    <location>
        <begin position="352"/>
        <end position="362"/>
    </location>
</feature>
<comment type="caution">
    <text evidence="9">The sequence shown here is derived from an EMBL/GenBank/DDBJ whole genome shotgun (WGS) entry which is preliminary data.</text>
</comment>
<dbReference type="AlphaFoldDB" id="A0A2V0P1A1"/>
<dbReference type="FunFam" id="2.60.120.320:FF:000001">
    <property type="entry name" value="Thiamine pyrophosphokinase"/>
    <property type="match status" value="1"/>
</dbReference>
<dbReference type="GO" id="GO:0006772">
    <property type="term" value="P:thiamine metabolic process"/>
    <property type="evidence" value="ECO:0007669"/>
    <property type="project" value="InterPro"/>
</dbReference>
<dbReference type="InterPro" id="IPR007373">
    <property type="entry name" value="Thiamin_PyroPKinase_B1-bd"/>
</dbReference>
<name>A0A2V0P1A1_9CHLO</name>
<dbReference type="STRING" id="307507.A0A2V0P1A1"/>
<dbReference type="GO" id="GO:0030975">
    <property type="term" value="F:thiamine binding"/>
    <property type="evidence" value="ECO:0007669"/>
    <property type="project" value="InterPro"/>
</dbReference>
<accession>A0A2V0P1A1</accession>
<dbReference type="Pfam" id="PF04263">
    <property type="entry name" value="TPK_catalytic"/>
    <property type="match status" value="1"/>
</dbReference>
<dbReference type="GO" id="GO:0016301">
    <property type="term" value="F:kinase activity"/>
    <property type="evidence" value="ECO:0007669"/>
    <property type="project" value="UniProtKB-KW"/>
</dbReference>
<feature type="region of interest" description="Disordered" evidence="7">
    <location>
        <begin position="167"/>
        <end position="215"/>
    </location>
</feature>
<evidence type="ECO:0000256" key="5">
    <source>
        <dbReference type="ARBA" id="ARBA00022840"/>
    </source>
</evidence>
<evidence type="ECO:0000256" key="3">
    <source>
        <dbReference type="ARBA" id="ARBA00022741"/>
    </source>
</evidence>
<dbReference type="SMART" id="SM00983">
    <property type="entry name" value="TPK_B1_binding"/>
    <property type="match status" value="1"/>
</dbReference>
<dbReference type="InParanoid" id="A0A2V0P1A1"/>
<keyword evidence="4 9" id="KW-0418">Kinase</keyword>
<dbReference type="SUPFAM" id="SSF63862">
    <property type="entry name" value="Thiamin pyrophosphokinase, substrate-binding domain"/>
    <property type="match status" value="1"/>
</dbReference>
<feature type="compositionally biased region" description="Gly residues" evidence="7">
    <location>
        <begin position="167"/>
        <end position="210"/>
    </location>
</feature>
<dbReference type="PANTHER" id="PTHR13622:SF8">
    <property type="entry name" value="THIAMIN PYROPHOSPHOKINASE 1"/>
    <property type="match status" value="1"/>
</dbReference>
<protein>
    <recommendedName>
        <fullName evidence="1">thiamine diphosphokinase</fullName>
        <ecNumber evidence="1">2.7.6.2</ecNumber>
    </recommendedName>
</protein>
<evidence type="ECO:0000313" key="10">
    <source>
        <dbReference type="Proteomes" id="UP000247498"/>
    </source>
</evidence>
<dbReference type="Pfam" id="PF04265">
    <property type="entry name" value="TPK_B1_binding"/>
    <property type="match status" value="1"/>
</dbReference>
<dbReference type="PANTHER" id="PTHR13622">
    <property type="entry name" value="THIAMIN PYROPHOSPHOKINASE"/>
    <property type="match status" value="1"/>
</dbReference>
<dbReference type="GO" id="GO:0009229">
    <property type="term" value="P:thiamine diphosphate biosynthetic process"/>
    <property type="evidence" value="ECO:0007669"/>
    <property type="project" value="InterPro"/>
</dbReference>
<dbReference type="InterPro" id="IPR007371">
    <property type="entry name" value="TPK_catalytic"/>
</dbReference>
<dbReference type="CDD" id="cd07995">
    <property type="entry name" value="TPK"/>
    <property type="match status" value="1"/>
</dbReference>
<sequence length="368" mass="37082">MAPAAPATGAPSAGAAAAAAAAGGARAGAAPAPAPPGPWLVTSEHLDPDLPQTKQLHLVVLNWHLPVLTARLWQQASTRMCADGGANRLHDQIPQLAAAAGLSGAAAARDAFLPDVIKGDLDSVRPDVRDYYTSRGVPMVDLSADQDTTDLTKCLMYLDARIRGGGGGGGGGGGQSGSGQNGSAEGSGSGGGGGGGHSSGESGGGGGGAGGEEEARRLRGGHAVVVLGALGGRLDHIIAHLNNLYAFPHLDITLCGDGNLVRLLPRGRCLVRPHARLEGPTCGLVPLAAPAVTTTKGLRWNLDKFEMRFRGLISTSNIIDSPEVEVAADEELIWITELAEDSRGDHSFSWGSDGGPLGGGSCSSGEDG</sequence>
<keyword evidence="10" id="KW-1185">Reference proteome</keyword>